<dbReference type="PANTHER" id="PTHR22807">
    <property type="entry name" value="NOP2 YEAST -RELATED NOL1/NOP2/FMU SUN DOMAIN-CONTAINING"/>
    <property type="match status" value="1"/>
</dbReference>
<feature type="domain" description="SAM-dependent MTase RsmB/NOP-type" evidence="11">
    <location>
        <begin position="348"/>
        <end position="638"/>
    </location>
</feature>
<dbReference type="Pfam" id="PF01189">
    <property type="entry name" value="Methyltr_RsmB-F"/>
    <property type="match status" value="1"/>
</dbReference>
<keyword evidence="5 9" id="KW-0808">Transferase</keyword>
<dbReference type="AlphaFoldDB" id="A0A2X0KIN3"/>
<feature type="compositionally biased region" description="Basic and acidic residues" evidence="10">
    <location>
        <begin position="673"/>
        <end position="691"/>
    </location>
</feature>
<feature type="binding site" evidence="9">
    <location>
        <position position="493"/>
    </location>
    <ligand>
        <name>S-adenosyl-L-methionine</name>
        <dbReference type="ChEBI" id="CHEBI:59789"/>
    </ligand>
</feature>
<protein>
    <submittedName>
        <fullName evidence="12">BZ3500_MvSof-1268-A1-R1_Chr6-3g08690 protein</fullName>
    </submittedName>
</protein>
<feature type="binding site" evidence="9">
    <location>
        <begin position="442"/>
        <end position="448"/>
    </location>
    <ligand>
        <name>S-adenosyl-L-methionine</name>
        <dbReference type="ChEBI" id="CHEBI:59789"/>
    </ligand>
</feature>
<dbReference type="InterPro" id="IPR011023">
    <property type="entry name" value="Nop2p"/>
</dbReference>
<evidence type="ECO:0000259" key="11">
    <source>
        <dbReference type="PROSITE" id="PS51686"/>
    </source>
</evidence>
<keyword evidence="6 9" id="KW-0949">S-adenosyl-L-methionine</keyword>
<dbReference type="InterPro" id="IPR049560">
    <property type="entry name" value="MeTrfase_RsmB-F_NOP2_cat"/>
</dbReference>
<dbReference type="GO" id="GO:0000470">
    <property type="term" value="P:maturation of LSU-rRNA"/>
    <property type="evidence" value="ECO:0007669"/>
    <property type="project" value="TreeGrafter"/>
</dbReference>
<evidence type="ECO:0000313" key="12">
    <source>
        <dbReference type="EMBL" id="SCZ93482.1"/>
    </source>
</evidence>
<proteinExistence type="inferred from homology"/>
<dbReference type="CDD" id="cd02440">
    <property type="entry name" value="AdoMet_MTases"/>
    <property type="match status" value="1"/>
</dbReference>
<dbReference type="InterPro" id="IPR001678">
    <property type="entry name" value="MeTrfase_RsmB-F_NOP2_dom"/>
</dbReference>
<dbReference type="InterPro" id="IPR023273">
    <property type="entry name" value="RCMT_NOP2"/>
</dbReference>
<evidence type="ECO:0000256" key="5">
    <source>
        <dbReference type="ARBA" id="ARBA00022679"/>
    </source>
</evidence>
<feature type="compositionally biased region" description="Polar residues" evidence="10">
    <location>
        <begin position="76"/>
        <end position="92"/>
    </location>
</feature>
<keyword evidence="7 9" id="KW-0694">RNA-binding</keyword>
<dbReference type="SUPFAM" id="SSF53335">
    <property type="entry name" value="S-adenosyl-L-methionine-dependent methyltransferases"/>
    <property type="match status" value="1"/>
</dbReference>
<dbReference type="STRING" id="289078.A0A2X0KIN3"/>
<feature type="active site" description="Nucleophile" evidence="9">
    <location>
        <position position="567"/>
    </location>
</feature>
<dbReference type="InterPro" id="IPR054728">
    <property type="entry name" value="RsmB-like_ferredoxin"/>
</dbReference>
<dbReference type="PRINTS" id="PR02008">
    <property type="entry name" value="RCMTFAMILY"/>
</dbReference>
<dbReference type="NCBIfam" id="TIGR00446">
    <property type="entry name" value="nop2p"/>
    <property type="match status" value="1"/>
</dbReference>
<dbReference type="EMBL" id="FMWP01000048">
    <property type="protein sequence ID" value="SCZ93482.1"/>
    <property type="molecule type" value="Genomic_DNA"/>
</dbReference>
<gene>
    <name evidence="12" type="ORF">BZ3500_MVSOF-1268-A1-R1_CHR6-3G08690</name>
</gene>
<organism evidence="12 13">
    <name type="scientific">Microbotryum saponariae</name>
    <dbReference type="NCBI Taxonomy" id="289078"/>
    <lineage>
        <taxon>Eukaryota</taxon>
        <taxon>Fungi</taxon>
        <taxon>Dikarya</taxon>
        <taxon>Basidiomycota</taxon>
        <taxon>Pucciniomycotina</taxon>
        <taxon>Microbotryomycetes</taxon>
        <taxon>Microbotryales</taxon>
        <taxon>Microbotryaceae</taxon>
        <taxon>Microbotryum</taxon>
    </lineage>
</organism>
<reference evidence="13" key="1">
    <citation type="submission" date="2016-10" db="EMBL/GenBank/DDBJ databases">
        <authorList>
            <person name="Jeantristanb JTB J.-T."/>
            <person name="Ricardo R."/>
        </authorList>
    </citation>
    <scope>NUCLEOTIDE SEQUENCE [LARGE SCALE GENOMIC DNA]</scope>
</reference>
<dbReference type="InterPro" id="IPR023267">
    <property type="entry name" value="RCMT"/>
</dbReference>
<evidence type="ECO:0000256" key="10">
    <source>
        <dbReference type="SAM" id="MobiDB-lite"/>
    </source>
</evidence>
<evidence type="ECO:0000256" key="1">
    <source>
        <dbReference type="ARBA" id="ARBA00004604"/>
    </source>
</evidence>
<dbReference type="PROSITE" id="PS51686">
    <property type="entry name" value="SAM_MT_RSMB_NOP"/>
    <property type="match status" value="1"/>
</dbReference>
<dbReference type="Gene3D" id="3.40.50.150">
    <property type="entry name" value="Vaccinia Virus protein VP39"/>
    <property type="match status" value="1"/>
</dbReference>
<feature type="compositionally biased region" description="Acidic residues" evidence="10">
    <location>
        <begin position="145"/>
        <end position="188"/>
    </location>
</feature>
<dbReference type="PANTHER" id="PTHR22807:SF30">
    <property type="entry name" value="28S RRNA (CYTOSINE(4447)-C(5))-METHYLTRANSFERASE-RELATED"/>
    <property type="match status" value="1"/>
</dbReference>
<dbReference type="InterPro" id="IPR029063">
    <property type="entry name" value="SAM-dependent_MTases_sf"/>
</dbReference>
<feature type="region of interest" description="Disordered" evidence="10">
    <location>
        <begin position="1"/>
        <end position="283"/>
    </location>
</feature>
<feature type="compositionally biased region" description="Acidic residues" evidence="10">
    <location>
        <begin position="106"/>
        <end position="120"/>
    </location>
</feature>
<dbReference type="PRINTS" id="PR02012">
    <property type="entry name" value="RCMTNOP2"/>
</dbReference>
<evidence type="ECO:0000256" key="7">
    <source>
        <dbReference type="ARBA" id="ARBA00022884"/>
    </source>
</evidence>
<keyword evidence="13" id="KW-1185">Reference proteome</keyword>
<feature type="region of interest" description="Disordered" evidence="10">
    <location>
        <begin position="649"/>
        <end position="711"/>
    </location>
</feature>
<evidence type="ECO:0000256" key="2">
    <source>
        <dbReference type="ARBA" id="ARBA00007494"/>
    </source>
</evidence>
<evidence type="ECO:0000256" key="9">
    <source>
        <dbReference type="PROSITE-ProRule" id="PRU01023"/>
    </source>
</evidence>
<comment type="subcellular location">
    <subcellularLocation>
        <location evidence="1">Nucleus</location>
        <location evidence="1">Nucleolus</location>
    </subcellularLocation>
</comment>
<feature type="compositionally biased region" description="Acidic residues" evidence="10">
    <location>
        <begin position="663"/>
        <end position="672"/>
    </location>
</feature>
<dbReference type="PROSITE" id="PS01153">
    <property type="entry name" value="NOL1_NOP2_SUN"/>
    <property type="match status" value="1"/>
</dbReference>
<dbReference type="Gene3D" id="3.30.70.1170">
    <property type="entry name" value="Sun protein, domain 3"/>
    <property type="match status" value="1"/>
</dbReference>
<feature type="binding site" evidence="9">
    <location>
        <position position="510"/>
    </location>
    <ligand>
        <name>S-adenosyl-L-methionine</name>
        <dbReference type="ChEBI" id="CHEBI:59789"/>
    </ligand>
</feature>
<evidence type="ECO:0000256" key="6">
    <source>
        <dbReference type="ARBA" id="ARBA00022691"/>
    </source>
</evidence>
<evidence type="ECO:0000256" key="8">
    <source>
        <dbReference type="ARBA" id="ARBA00023242"/>
    </source>
</evidence>
<name>A0A2X0KIN3_9BASI</name>
<sequence length="711" mass="77729">MGRQARTKQGDPTPLAGSSAHPHSGAHKGKRKALLEAKAARGEPTSSKRAKVDSPAKLARVAAKKKASAASASASGNKNRTGTGRKQQQQAGESDDDDEGIRGMQDEDVEEDDDDEEDVEEAKGLAAARSALFNDEDLHQPGMELDQDEDDDEEFDSDRADDTDDGEDGAIDDEFELGSDEGDEDDGEGNGVTLDDYQMTAAEAEQVAPSGKKALKRAQKAAEYNSDDETPIVEPVYRTGPKILAQRPAPEGEDEDDADEFEDEDDEDEDGPSALREGPLEDLRAVERRMRSAARVLGNWKELGKATGKSRSDFVEQIIGDICQYHGYTPYLAEKLFEIFPVDEALEFFNTSDTPRPLTIRVNTLKTRRRDLAQALINRGVNLEPLEGGWSKVGLQVFSGGGVPVGATPEYLSGQYILQSASSFLPVISLDPQPHERVLDMSAAPGGKTTYMSALMGNTGEVWANDSSRGRIKGLGGNVARLGCRNVVITNVDGREFPRIIGGFDRVLLDAPCSGTGVISKDQSVKINKTERDFTLLSHLQKQLVLCAIDSVSPNSEKGGYVVYSTCSVTTEENEAVVSYALRKRPHVRLVETGLQFGKEGFKSYKGKVFGKNMHLTRRFYPHVHNMDGFYVAKFKVGKPDKKAIALAEQEENEVSEYKPLGEEEDEDEDGEGEPKFDDEQDEALIKESQKRYLKKKGVNPKALNGKPSKA</sequence>
<feature type="binding site" evidence="9">
    <location>
        <position position="466"/>
    </location>
    <ligand>
        <name>S-adenosyl-L-methionine</name>
        <dbReference type="ChEBI" id="CHEBI:59789"/>
    </ligand>
</feature>
<dbReference type="GO" id="GO:0009383">
    <property type="term" value="F:rRNA (cytosine-C5-)-methyltransferase activity"/>
    <property type="evidence" value="ECO:0007669"/>
    <property type="project" value="TreeGrafter"/>
</dbReference>
<dbReference type="Pfam" id="PF22458">
    <property type="entry name" value="RsmF-B_ferredox"/>
    <property type="match status" value="1"/>
</dbReference>
<comment type="similarity">
    <text evidence="2 9">Belongs to the class I-like SAM-binding methyltransferase superfamily. RsmB/NOP family.</text>
</comment>
<evidence type="ECO:0000313" key="13">
    <source>
        <dbReference type="Proteomes" id="UP000249723"/>
    </source>
</evidence>
<dbReference type="GO" id="GO:0005730">
    <property type="term" value="C:nucleolus"/>
    <property type="evidence" value="ECO:0007669"/>
    <property type="project" value="UniProtKB-SubCell"/>
</dbReference>
<dbReference type="OrthoDB" id="427002at2759"/>
<dbReference type="GO" id="GO:0070475">
    <property type="term" value="P:rRNA base methylation"/>
    <property type="evidence" value="ECO:0007669"/>
    <property type="project" value="TreeGrafter"/>
</dbReference>
<evidence type="ECO:0000256" key="3">
    <source>
        <dbReference type="ARBA" id="ARBA00022517"/>
    </source>
</evidence>
<accession>A0A2X0KIN3</accession>
<keyword evidence="3" id="KW-0690">Ribosome biogenesis</keyword>
<keyword evidence="4 9" id="KW-0489">Methyltransferase</keyword>
<feature type="compositionally biased region" description="Acidic residues" evidence="10">
    <location>
        <begin position="251"/>
        <end position="271"/>
    </location>
</feature>
<dbReference type="InterPro" id="IPR018314">
    <property type="entry name" value="RsmB/NOL1/NOP2-like_CS"/>
</dbReference>
<dbReference type="Proteomes" id="UP000249723">
    <property type="component" value="Unassembled WGS sequence"/>
</dbReference>
<keyword evidence="8" id="KW-0539">Nucleus</keyword>
<dbReference type="GO" id="GO:0003723">
    <property type="term" value="F:RNA binding"/>
    <property type="evidence" value="ECO:0007669"/>
    <property type="project" value="UniProtKB-UniRule"/>
</dbReference>
<evidence type="ECO:0000256" key="4">
    <source>
        <dbReference type="ARBA" id="ARBA00022603"/>
    </source>
</evidence>